<dbReference type="PANTHER" id="PTHR13148:SF0">
    <property type="entry name" value="POST-GPI ATTACHMENT TO PROTEINS FACTOR 3"/>
    <property type="match status" value="1"/>
</dbReference>
<comment type="function">
    <text evidence="7">Involved in the lipid remodeling steps of GPI-anchor maturation.</text>
</comment>
<dbReference type="GO" id="GO:0006506">
    <property type="term" value="P:GPI anchor biosynthetic process"/>
    <property type="evidence" value="ECO:0007669"/>
    <property type="project" value="UniProtKB-KW"/>
</dbReference>
<name>A0A8H4F5K1_MUCCL</name>
<gene>
    <name evidence="8" type="ORF">FB192DRAFT_1296967</name>
</gene>
<evidence type="ECO:0000313" key="8">
    <source>
        <dbReference type="EMBL" id="KAF1804423.1"/>
    </source>
</evidence>
<feature type="transmembrane region" description="Helical" evidence="7">
    <location>
        <begin position="98"/>
        <end position="115"/>
    </location>
</feature>
<sequence>MSKHVLFLLILLFCVIAFVQASVGDERPLFNHCVDECVQVSCPAPLSFSLRLLQWSCPENCRYVCMQAVTDKAIEEGLPVYQYYGKWPFYRCFGIQEPASVLFSIGNGLVHAYYFRQIQKQVPSSYFFKGFMLLYTIIGMNAWLWSTIFHSRDTKFTELMDYFSAGLLVLYSLYYAILRVYRLTQGLIIQALGVLFICLFVAHVGYLIIVTFDYVYNMYANVIVGGCQIAVWVGWFLVQTAQQTPAARSHYAHLAVISGIGVSLAMCLELFDFPPLFRVFDAHSLWHLSTIPLSIVWYKFLMQDTKHETNTKSYTAVKLLPA</sequence>
<feature type="transmembrane region" description="Helical" evidence="7">
    <location>
        <begin position="218"/>
        <end position="238"/>
    </location>
</feature>
<keyword evidence="3 7" id="KW-0812">Transmembrane</keyword>
<dbReference type="GO" id="GO:0016788">
    <property type="term" value="F:hydrolase activity, acting on ester bonds"/>
    <property type="evidence" value="ECO:0007669"/>
    <property type="project" value="TreeGrafter"/>
</dbReference>
<feature type="chain" id="PRO_5034803680" description="Post-GPI attachment to proteins factor 3" evidence="7">
    <location>
        <begin position="22"/>
        <end position="322"/>
    </location>
</feature>
<feature type="transmembrane region" description="Helical" evidence="7">
    <location>
        <begin position="127"/>
        <end position="150"/>
    </location>
</feature>
<evidence type="ECO:0000256" key="4">
    <source>
        <dbReference type="ARBA" id="ARBA00022729"/>
    </source>
</evidence>
<comment type="caution">
    <text evidence="8">The sequence shown here is derived from an EMBL/GenBank/DDBJ whole genome shotgun (WGS) entry which is preliminary data.</text>
</comment>
<dbReference type="Proteomes" id="UP000469890">
    <property type="component" value="Unassembled WGS sequence"/>
</dbReference>
<dbReference type="Pfam" id="PF04080">
    <property type="entry name" value="Per1"/>
    <property type="match status" value="1"/>
</dbReference>
<keyword evidence="5 7" id="KW-1133">Transmembrane helix</keyword>
<proteinExistence type="inferred from homology"/>
<dbReference type="EMBL" id="JAAECE010000002">
    <property type="protein sequence ID" value="KAF1804423.1"/>
    <property type="molecule type" value="Genomic_DNA"/>
</dbReference>
<comment type="subcellular location">
    <subcellularLocation>
        <location evidence="1">Endomembrane system</location>
        <topology evidence="1">Multi-pass membrane protein</topology>
    </subcellularLocation>
    <subcellularLocation>
        <location evidence="7">Endoplasmic reticulum membrane</location>
        <topology evidence="7">Multi-pass membrane protein</topology>
    </subcellularLocation>
</comment>
<keyword evidence="6 7" id="KW-0472">Membrane</keyword>
<comment type="similarity">
    <text evidence="7">Belongs to the PGAP3 family.</text>
</comment>
<accession>A0A8H4F5K1</accession>
<dbReference type="InterPro" id="IPR007217">
    <property type="entry name" value="Per1-like"/>
</dbReference>
<dbReference type="PANTHER" id="PTHR13148">
    <property type="entry name" value="PER1-RELATED"/>
    <property type="match status" value="1"/>
</dbReference>
<organism evidence="8 9">
    <name type="scientific">Mucor circinelloides f. lusitanicus</name>
    <name type="common">Mucor racemosus var. lusitanicus</name>
    <dbReference type="NCBI Taxonomy" id="29924"/>
    <lineage>
        <taxon>Eukaryota</taxon>
        <taxon>Fungi</taxon>
        <taxon>Fungi incertae sedis</taxon>
        <taxon>Mucoromycota</taxon>
        <taxon>Mucoromycotina</taxon>
        <taxon>Mucoromycetes</taxon>
        <taxon>Mucorales</taxon>
        <taxon>Mucorineae</taxon>
        <taxon>Mucoraceae</taxon>
        <taxon>Mucor</taxon>
    </lineage>
</organism>
<feature type="signal peptide" evidence="7">
    <location>
        <begin position="1"/>
        <end position="21"/>
    </location>
</feature>
<evidence type="ECO:0000256" key="3">
    <source>
        <dbReference type="ARBA" id="ARBA00022692"/>
    </source>
</evidence>
<reference evidence="8 9" key="1">
    <citation type="submission" date="2019-09" db="EMBL/GenBank/DDBJ databases">
        <authorList>
            <consortium name="DOE Joint Genome Institute"/>
            <person name="Mondo S.J."/>
            <person name="Navarro-Mendoza M.I."/>
            <person name="Perez-Arques C."/>
            <person name="Panchal S."/>
            <person name="Nicolas F.E."/>
            <person name="Ganguly P."/>
            <person name="Pangilinan J."/>
            <person name="Grigoriev I."/>
            <person name="Heitman J."/>
            <person name="Sanya K."/>
            <person name="Garre V."/>
        </authorList>
    </citation>
    <scope>NUCLEOTIDE SEQUENCE [LARGE SCALE GENOMIC DNA]</scope>
    <source>
        <strain evidence="8 9">MU402</strain>
    </source>
</reference>
<dbReference type="AlphaFoldDB" id="A0A8H4F5K1"/>
<keyword evidence="4 7" id="KW-0732">Signal</keyword>
<evidence type="ECO:0000256" key="2">
    <source>
        <dbReference type="ARBA" id="ARBA00022502"/>
    </source>
</evidence>
<evidence type="ECO:0000256" key="5">
    <source>
        <dbReference type="ARBA" id="ARBA00022989"/>
    </source>
</evidence>
<feature type="transmembrane region" description="Helical" evidence="7">
    <location>
        <begin position="283"/>
        <end position="301"/>
    </location>
</feature>
<keyword evidence="7" id="KW-0256">Endoplasmic reticulum</keyword>
<feature type="transmembrane region" description="Helical" evidence="7">
    <location>
        <begin position="188"/>
        <end position="212"/>
    </location>
</feature>
<evidence type="ECO:0000256" key="1">
    <source>
        <dbReference type="ARBA" id="ARBA00004127"/>
    </source>
</evidence>
<evidence type="ECO:0000313" key="9">
    <source>
        <dbReference type="Proteomes" id="UP000469890"/>
    </source>
</evidence>
<evidence type="ECO:0000256" key="6">
    <source>
        <dbReference type="ARBA" id="ARBA00023136"/>
    </source>
</evidence>
<feature type="transmembrane region" description="Helical" evidence="7">
    <location>
        <begin position="162"/>
        <end position="181"/>
    </location>
</feature>
<protein>
    <recommendedName>
        <fullName evidence="7">Post-GPI attachment to proteins factor 3</fullName>
    </recommendedName>
</protein>
<feature type="transmembrane region" description="Helical" evidence="7">
    <location>
        <begin position="250"/>
        <end position="271"/>
    </location>
</feature>
<dbReference type="GO" id="GO:0005789">
    <property type="term" value="C:endoplasmic reticulum membrane"/>
    <property type="evidence" value="ECO:0007669"/>
    <property type="project" value="UniProtKB-SubCell"/>
</dbReference>
<evidence type="ECO:0000256" key="7">
    <source>
        <dbReference type="RuleBase" id="RU365066"/>
    </source>
</evidence>
<keyword evidence="2 7" id="KW-0337">GPI-anchor biosynthesis</keyword>